<protein>
    <submittedName>
        <fullName evidence="1">Uncharacterized protein</fullName>
    </submittedName>
</protein>
<dbReference type="AlphaFoldDB" id="A0A5J4WXB2"/>
<dbReference type="Proteomes" id="UP000324800">
    <property type="component" value="Unassembled WGS sequence"/>
</dbReference>
<name>A0A5J4WXB2_9EUKA</name>
<accession>A0A5J4WXB2</accession>
<evidence type="ECO:0000313" key="2">
    <source>
        <dbReference type="Proteomes" id="UP000324800"/>
    </source>
</evidence>
<gene>
    <name evidence="1" type="ORF">EZS28_005274</name>
</gene>
<reference evidence="1 2" key="1">
    <citation type="submission" date="2019-03" db="EMBL/GenBank/DDBJ databases">
        <title>Single cell metagenomics reveals metabolic interactions within the superorganism composed of flagellate Streblomastix strix and complex community of Bacteroidetes bacteria on its surface.</title>
        <authorList>
            <person name="Treitli S.C."/>
            <person name="Kolisko M."/>
            <person name="Husnik F."/>
            <person name="Keeling P."/>
            <person name="Hampl V."/>
        </authorList>
    </citation>
    <scope>NUCLEOTIDE SEQUENCE [LARGE SCALE GENOMIC DNA]</scope>
    <source>
        <strain evidence="1">ST1C</strain>
    </source>
</reference>
<proteinExistence type="predicted"/>
<comment type="caution">
    <text evidence="1">The sequence shown here is derived from an EMBL/GenBank/DDBJ whole genome shotgun (WGS) entry which is preliminary data.</text>
</comment>
<evidence type="ECO:0000313" key="1">
    <source>
        <dbReference type="EMBL" id="KAA6399192.1"/>
    </source>
</evidence>
<organism evidence="1 2">
    <name type="scientific">Streblomastix strix</name>
    <dbReference type="NCBI Taxonomy" id="222440"/>
    <lineage>
        <taxon>Eukaryota</taxon>
        <taxon>Metamonada</taxon>
        <taxon>Preaxostyla</taxon>
        <taxon>Oxymonadida</taxon>
        <taxon>Streblomastigidae</taxon>
        <taxon>Streblomastix</taxon>
    </lineage>
</organism>
<dbReference type="EMBL" id="SNRW01000803">
    <property type="protein sequence ID" value="KAA6399192.1"/>
    <property type="molecule type" value="Genomic_DNA"/>
</dbReference>
<sequence length="251" mass="28925">MSRKQQQYVEVAISTTLDRRSASSISQHITNKNCNLHVKTGLGTEEANYIQSYRLDQVQARNNATRAVSRSLEETNARNPTDCVFTAVRSVTTVRPDSLCTIQSFYIKPPQQQIQRQQPLQYPIQYSIYLMQYPIQPTTFDVILPLNQFLPTMNPPQTHINEPQLSNTENERSQQNWIQLSQQVEYDAIQTVERLWQKTTNKQKCTLSVKFSNSSISATTNFSNTIDILHNRERLVVKTELKINISITQES</sequence>